<keyword evidence="4" id="KW-1185">Reference proteome</keyword>
<evidence type="ECO:0000256" key="1">
    <source>
        <dbReference type="SAM" id="MobiDB-lite"/>
    </source>
</evidence>
<dbReference type="Proteomes" id="UP000292564">
    <property type="component" value="Unassembled WGS sequence"/>
</dbReference>
<dbReference type="AlphaFoldDB" id="A0A4Q7ZET0"/>
<evidence type="ECO:0000313" key="4">
    <source>
        <dbReference type="Proteomes" id="UP000292564"/>
    </source>
</evidence>
<evidence type="ECO:0000256" key="2">
    <source>
        <dbReference type="SAM" id="SignalP"/>
    </source>
</evidence>
<name>A0A4Q7ZET0_9ACTN</name>
<dbReference type="EMBL" id="SHKY01000001">
    <property type="protein sequence ID" value="RZU48771.1"/>
    <property type="molecule type" value="Genomic_DNA"/>
</dbReference>
<feature type="chain" id="PRO_5020366016" description="Mce-associated membrane protein" evidence="2">
    <location>
        <begin position="25"/>
        <end position="181"/>
    </location>
</feature>
<sequence>MFTRPVLVGLVAASVLLGAGCSSGKPKGAPVPQPPSTSSTPSLEPGATAERDALIAYRGMWSAFVEAAKTSDPEAPDLGKYASDQALRLIASGLYTDRDQGKVTKGNLILSPKVTGVKPAQAPTEVTVLDCVDSTKWLEYKVSGEPWDDKPGGKHRTTATVKNSDGTWKVSSFILEESGTC</sequence>
<evidence type="ECO:0008006" key="5">
    <source>
        <dbReference type="Google" id="ProtNLM"/>
    </source>
</evidence>
<protein>
    <recommendedName>
        <fullName evidence="5">Mce-associated membrane protein</fullName>
    </recommendedName>
</protein>
<gene>
    <name evidence="3" type="ORF">EV385_0495</name>
</gene>
<accession>A0A4Q7ZET0</accession>
<dbReference type="PROSITE" id="PS51257">
    <property type="entry name" value="PROKAR_LIPOPROTEIN"/>
    <property type="match status" value="1"/>
</dbReference>
<feature type="region of interest" description="Disordered" evidence="1">
    <location>
        <begin position="23"/>
        <end position="46"/>
    </location>
</feature>
<dbReference type="RefSeq" id="WP_242624660.1">
    <property type="nucleotide sequence ID" value="NZ_SHKY01000001.1"/>
</dbReference>
<proteinExistence type="predicted"/>
<reference evidence="3 4" key="1">
    <citation type="submission" date="2019-02" db="EMBL/GenBank/DDBJ databases">
        <title>Sequencing the genomes of 1000 actinobacteria strains.</title>
        <authorList>
            <person name="Klenk H.-P."/>
        </authorList>
    </citation>
    <scope>NUCLEOTIDE SEQUENCE [LARGE SCALE GENOMIC DNA]</scope>
    <source>
        <strain evidence="3 4">DSM 45162</strain>
    </source>
</reference>
<comment type="caution">
    <text evidence="3">The sequence shown here is derived from an EMBL/GenBank/DDBJ whole genome shotgun (WGS) entry which is preliminary data.</text>
</comment>
<keyword evidence="2" id="KW-0732">Signal</keyword>
<evidence type="ECO:0000313" key="3">
    <source>
        <dbReference type="EMBL" id="RZU48771.1"/>
    </source>
</evidence>
<feature type="signal peptide" evidence="2">
    <location>
        <begin position="1"/>
        <end position="24"/>
    </location>
</feature>
<organism evidence="3 4">
    <name type="scientific">Krasilnikovia cinnamomea</name>
    <dbReference type="NCBI Taxonomy" id="349313"/>
    <lineage>
        <taxon>Bacteria</taxon>
        <taxon>Bacillati</taxon>
        <taxon>Actinomycetota</taxon>
        <taxon>Actinomycetes</taxon>
        <taxon>Micromonosporales</taxon>
        <taxon>Micromonosporaceae</taxon>
        <taxon>Krasilnikovia</taxon>
    </lineage>
</organism>